<dbReference type="PANTHER" id="PTHR43143">
    <property type="entry name" value="METALLOPHOSPHOESTERASE, CALCINEURIN SUPERFAMILY"/>
    <property type="match status" value="1"/>
</dbReference>
<dbReference type="Pfam" id="PF00149">
    <property type="entry name" value="Metallophos"/>
    <property type="match status" value="1"/>
</dbReference>
<sequence>MQIAQISDTHLTHRGGLTETNLRCLIAYLNEVARPDVVVITGDIQVMHPDDADDRAYARSLAGLLDVPFRAVPGNHDVGEPAEHPWAGLRVTDERVTAFEATWGPSYWREDGVGAVLLGVNSELLGSGLAAEARQWAWLERTVAELPTATPVLLFLHKPLWPVLDEPTEQQLDVDPVARDRLLALLDAVALRAVGSGHLHTYRQRRRGQVIEVWAPSTAFVITDEHERRGGLGEIGYVEYLVGDGVVEANFRSIPGLTRTPGRRIPQVAAAADAALAAPGPPTA</sequence>
<dbReference type="Proteomes" id="UP000002484">
    <property type="component" value="Chromosome"/>
</dbReference>
<keyword evidence="3" id="KW-1185">Reference proteome</keyword>
<dbReference type="OrthoDB" id="9780884at2"/>
<dbReference type="RefSeq" id="WP_013423739.1">
    <property type="nucleotide sequence ID" value="NC_014666.1"/>
</dbReference>
<evidence type="ECO:0000259" key="1">
    <source>
        <dbReference type="Pfam" id="PF00149"/>
    </source>
</evidence>
<proteinExistence type="predicted"/>
<protein>
    <submittedName>
        <fullName evidence="2">Metallophosphoesterase</fullName>
    </submittedName>
</protein>
<accession>E3J3Y8</accession>
<dbReference type="InParanoid" id="E3J3Y8"/>
<organism evidence="2 3">
    <name type="scientific">Pseudofrankia inefficax (strain DSM 45817 / CECT 9037 / DDB 130130 / EuI1c)</name>
    <name type="common">Frankia inefficax</name>
    <dbReference type="NCBI Taxonomy" id="298654"/>
    <lineage>
        <taxon>Bacteria</taxon>
        <taxon>Bacillati</taxon>
        <taxon>Actinomycetota</taxon>
        <taxon>Actinomycetes</taxon>
        <taxon>Frankiales</taxon>
        <taxon>Frankiaceae</taxon>
        <taxon>Pseudofrankia</taxon>
    </lineage>
</organism>
<dbReference type="EMBL" id="CP002299">
    <property type="protein sequence ID" value="ADP80621.1"/>
    <property type="molecule type" value="Genomic_DNA"/>
</dbReference>
<feature type="domain" description="Calcineurin-like phosphoesterase" evidence="1">
    <location>
        <begin position="1"/>
        <end position="202"/>
    </location>
</feature>
<dbReference type="PANTHER" id="PTHR43143:SF1">
    <property type="entry name" value="SERINE_THREONINE-PROTEIN PHOSPHATASE CPPED1"/>
    <property type="match status" value="1"/>
</dbReference>
<gene>
    <name evidence="2" type="ordered locus">FraEuI1c_2588</name>
</gene>
<dbReference type="eggNOG" id="COG1409">
    <property type="taxonomic scope" value="Bacteria"/>
</dbReference>
<dbReference type="KEGG" id="fri:FraEuI1c_2588"/>
<name>E3J3Y8_PSEI1</name>
<dbReference type="InterPro" id="IPR029052">
    <property type="entry name" value="Metallo-depent_PP-like"/>
</dbReference>
<dbReference type="SUPFAM" id="SSF56300">
    <property type="entry name" value="Metallo-dependent phosphatases"/>
    <property type="match status" value="1"/>
</dbReference>
<evidence type="ECO:0000313" key="2">
    <source>
        <dbReference type="EMBL" id="ADP80621.1"/>
    </source>
</evidence>
<dbReference type="GO" id="GO:0016787">
    <property type="term" value="F:hydrolase activity"/>
    <property type="evidence" value="ECO:0007669"/>
    <property type="project" value="InterPro"/>
</dbReference>
<dbReference type="InterPro" id="IPR004843">
    <property type="entry name" value="Calcineurin-like_PHP"/>
</dbReference>
<evidence type="ECO:0000313" key="3">
    <source>
        <dbReference type="Proteomes" id="UP000002484"/>
    </source>
</evidence>
<dbReference type="AlphaFoldDB" id="E3J3Y8"/>
<reference evidence="2 3" key="1">
    <citation type="submission" date="2010-10" db="EMBL/GenBank/DDBJ databases">
        <title>Complete sequence of Frankia sp. EuI1c.</title>
        <authorList>
            <consortium name="US DOE Joint Genome Institute"/>
            <person name="Lucas S."/>
            <person name="Copeland A."/>
            <person name="Lapidus A."/>
            <person name="Cheng J.-F."/>
            <person name="Bruce D."/>
            <person name="Goodwin L."/>
            <person name="Pitluck S."/>
            <person name="Chertkov O."/>
            <person name="Detter J.C."/>
            <person name="Han C."/>
            <person name="Tapia R."/>
            <person name="Land M."/>
            <person name="Hauser L."/>
            <person name="Jeffries C."/>
            <person name="Kyrpides N."/>
            <person name="Ivanova N."/>
            <person name="Mikhailova N."/>
            <person name="Beauchemin N."/>
            <person name="Sen A."/>
            <person name="Sur S.A."/>
            <person name="Gtari M."/>
            <person name="Wall L."/>
            <person name="Tisa L."/>
            <person name="Woyke T."/>
        </authorList>
    </citation>
    <scope>NUCLEOTIDE SEQUENCE [LARGE SCALE GENOMIC DNA]</scope>
    <source>
        <strain evidence="3">DSM 45817 / CECT 9037 / EuI1c</strain>
    </source>
</reference>
<dbReference type="STRING" id="298654.FraEuI1c_2588"/>
<dbReference type="Gene3D" id="3.60.21.10">
    <property type="match status" value="1"/>
</dbReference>
<dbReference type="InterPro" id="IPR051918">
    <property type="entry name" value="STPP_CPPED1"/>
</dbReference>
<dbReference type="HOGENOM" id="CLU_083882_0_0_11"/>